<dbReference type="EMBL" id="JPOX01000036">
    <property type="protein sequence ID" value="KFX43279.1"/>
    <property type="molecule type" value="Genomic_DNA"/>
</dbReference>
<gene>
    <name evidence="19" type="ORF">GQ26_0360060</name>
</gene>
<dbReference type="SUPFAM" id="SSF53448">
    <property type="entry name" value="Nucleotide-diphospho-sugar transferases"/>
    <property type="match status" value="1"/>
</dbReference>
<evidence type="ECO:0000256" key="4">
    <source>
        <dbReference type="ARBA" id="ARBA00012583"/>
    </source>
</evidence>
<evidence type="ECO:0000256" key="12">
    <source>
        <dbReference type="ARBA" id="ARBA00022989"/>
    </source>
</evidence>
<evidence type="ECO:0000256" key="1">
    <source>
        <dbReference type="ARBA" id="ARBA00004389"/>
    </source>
</evidence>
<keyword evidence="12 17" id="KW-1133">Transmembrane helix</keyword>
<dbReference type="PANTHER" id="PTHR10859:SF91">
    <property type="entry name" value="DOLICHYL-PHOSPHATE BETA-GLUCOSYLTRANSFERASE"/>
    <property type="match status" value="1"/>
</dbReference>
<comment type="similarity">
    <text evidence="3">Belongs to the glycosyltransferase 2 family.</text>
</comment>
<feature type="region of interest" description="Disordered" evidence="16">
    <location>
        <begin position="139"/>
        <end position="168"/>
    </location>
</feature>
<dbReference type="Pfam" id="PF00535">
    <property type="entry name" value="Glycos_transf_2"/>
    <property type="match status" value="1"/>
</dbReference>
<dbReference type="PROSITE" id="PS00678">
    <property type="entry name" value="WD_REPEATS_1"/>
    <property type="match status" value="1"/>
</dbReference>
<sequence length="742" mass="82078">MSEYISQVCMECIQVLSTVPPSVFLVSLAACVLGVIALVYIILFAVAFRPRTPFPEEKTYRTLSEDGTPTRPQQLPCWQDSWERERQNTPSKRAVLDIEKPELFMSVVVPAYNEEDRLIGMLKETVDYLEHAYGTLADQVSNEQEKGKKSKNGSVRQRRTGNGHVSDDDASKGWEILLVSDGSTDRTEEVAFEFSRDHQLSLHPRAHTGPWSSEKPEGVHIPPGSIRIVTLTRNRGKGGAVTHGMRHVRGKYVVFADADGASKFSDLGKLVSAARKVEDSEGRAVAVGSRAHMVGSEAVVKRSKLRNFLMHSFHLILWLLTPPATAQVKDTQCGFKLFSRPSLPYIIPYMHSEGWIFDVEMLMLAEFAKIPVAEVPVGWREVKGSKLNVVWDSIEQQTCKTLNVPKVVPLTCHGHSRPVPHISFSSIVEEDQYYLISACKDNNPMLRDGVTGDWIGTFLGHKGAVWQARLSADANIAATAAADFSAKVWDTHTGECLHTLQHNHIVRAVAFPIQTNPQVLATGGMEKKLRIFDLTRSGDSASHDGSSPTINNNDSNSTGAVTSYEIGPGVHGGTIKSIVWNIDYNILTTAAEDRKIRWWDLRSRHPVVEYSVEGTIGSCELNVLATRPNESGILSVAAGKSVYLFDGAMPGRLLKKVDFRYEVASVAVNNETGRFVTGGAGEDTWARVYDLHTDEELEVQKGHHGPIWSVSYSPDGKLYGTGSEDGTIKLWKACREPYGLWR</sequence>
<dbReference type="Gene3D" id="2.130.10.10">
    <property type="entry name" value="YVTN repeat-like/Quinoprotein amine dehydrogenase"/>
    <property type="match status" value="1"/>
</dbReference>
<evidence type="ECO:0000256" key="7">
    <source>
        <dbReference type="ARBA" id="ARBA00022679"/>
    </source>
</evidence>
<dbReference type="CDD" id="cd04188">
    <property type="entry name" value="DPG_synthase"/>
    <property type="match status" value="1"/>
</dbReference>
<dbReference type="PROSITE" id="PS50294">
    <property type="entry name" value="WD_REPEATS_REGION"/>
    <property type="match status" value="3"/>
</dbReference>
<evidence type="ECO:0000256" key="2">
    <source>
        <dbReference type="ARBA" id="ARBA00004922"/>
    </source>
</evidence>
<keyword evidence="13 17" id="KW-0472">Membrane</keyword>
<dbReference type="SMART" id="SM00320">
    <property type="entry name" value="WD40"/>
    <property type="match status" value="7"/>
</dbReference>
<comment type="subcellular location">
    <subcellularLocation>
        <location evidence="1">Endoplasmic reticulum membrane</location>
        <topology evidence="1">Single-pass membrane protein</topology>
    </subcellularLocation>
</comment>
<keyword evidence="5 15" id="KW-0853">WD repeat</keyword>
<evidence type="ECO:0000256" key="13">
    <source>
        <dbReference type="ARBA" id="ARBA00023136"/>
    </source>
</evidence>
<keyword evidence="6" id="KW-0328">Glycosyltransferase</keyword>
<dbReference type="EC" id="2.4.1.117" evidence="4"/>
<feature type="repeat" description="WD" evidence="15">
    <location>
        <begin position="700"/>
        <end position="732"/>
    </location>
</feature>
<evidence type="ECO:0000313" key="19">
    <source>
        <dbReference type="EMBL" id="KFX43279.1"/>
    </source>
</evidence>
<dbReference type="InterPro" id="IPR035518">
    <property type="entry name" value="DPG_synthase"/>
</dbReference>
<dbReference type="Gene3D" id="3.90.550.10">
    <property type="entry name" value="Spore Coat Polysaccharide Biosynthesis Protein SpsA, Chain A"/>
    <property type="match status" value="1"/>
</dbReference>
<evidence type="ECO:0000256" key="5">
    <source>
        <dbReference type="ARBA" id="ARBA00022574"/>
    </source>
</evidence>
<evidence type="ECO:0000256" key="17">
    <source>
        <dbReference type="SAM" id="Phobius"/>
    </source>
</evidence>
<evidence type="ECO:0000256" key="10">
    <source>
        <dbReference type="ARBA" id="ARBA00022824"/>
    </source>
</evidence>
<dbReference type="AlphaFoldDB" id="A0A093UZV7"/>
<dbReference type="PANTHER" id="PTHR10859">
    <property type="entry name" value="GLYCOSYL TRANSFERASE"/>
    <property type="match status" value="1"/>
</dbReference>
<proteinExistence type="inferred from homology"/>
<keyword evidence="11" id="KW-0735">Signal-anchor</keyword>
<evidence type="ECO:0000256" key="8">
    <source>
        <dbReference type="ARBA" id="ARBA00022692"/>
    </source>
</evidence>
<reference evidence="19" key="1">
    <citation type="journal article" date="2014" name="PLoS Genet.">
        <title>Signature Gene Expression Reveals Novel Clues to the Molecular Mechanisms of Dimorphic Transition in Penicillium marneffei.</title>
        <authorList>
            <person name="Yang E."/>
            <person name="Wang G."/>
            <person name="Cai J."/>
            <person name="Woo P.C."/>
            <person name="Lau S.K."/>
            <person name="Yuen K.-Y."/>
            <person name="Chow W.-N."/>
            <person name="Lin X."/>
        </authorList>
    </citation>
    <scope>NUCLEOTIDE SEQUENCE [LARGE SCALE GENOMIC DNA]</scope>
    <source>
        <strain evidence="19">PM1</strain>
    </source>
</reference>
<feature type="transmembrane region" description="Helical" evidence="17">
    <location>
        <begin position="24"/>
        <end position="48"/>
    </location>
</feature>
<dbReference type="InterPro" id="IPR015943">
    <property type="entry name" value="WD40/YVTN_repeat-like_dom_sf"/>
</dbReference>
<organism evidence="19">
    <name type="scientific">Talaromyces marneffei PM1</name>
    <dbReference type="NCBI Taxonomy" id="1077442"/>
    <lineage>
        <taxon>Eukaryota</taxon>
        <taxon>Fungi</taxon>
        <taxon>Dikarya</taxon>
        <taxon>Ascomycota</taxon>
        <taxon>Pezizomycotina</taxon>
        <taxon>Eurotiomycetes</taxon>
        <taxon>Eurotiomycetidae</taxon>
        <taxon>Eurotiales</taxon>
        <taxon>Trichocomaceae</taxon>
        <taxon>Talaromyces</taxon>
        <taxon>Talaromyces sect. Talaromyces</taxon>
    </lineage>
</organism>
<feature type="repeat" description="WD" evidence="15">
    <location>
        <begin position="458"/>
        <end position="499"/>
    </location>
</feature>
<dbReference type="eggNOG" id="KOG2977">
    <property type="taxonomic scope" value="Eukaryota"/>
</dbReference>
<keyword evidence="10" id="KW-0256">Endoplasmic reticulum</keyword>
<evidence type="ECO:0000256" key="11">
    <source>
        <dbReference type="ARBA" id="ARBA00022968"/>
    </source>
</evidence>
<dbReference type="InterPro" id="IPR019775">
    <property type="entry name" value="WD40_repeat_CS"/>
</dbReference>
<dbReference type="Pfam" id="PF00400">
    <property type="entry name" value="WD40"/>
    <property type="match status" value="4"/>
</dbReference>
<keyword evidence="8 17" id="KW-0812">Transmembrane</keyword>
<dbReference type="SUPFAM" id="SSF50978">
    <property type="entry name" value="WD40 repeat-like"/>
    <property type="match status" value="1"/>
</dbReference>
<evidence type="ECO:0000256" key="6">
    <source>
        <dbReference type="ARBA" id="ARBA00022676"/>
    </source>
</evidence>
<protein>
    <recommendedName>
        <fullName evidence="4">dolichyl-phosphate beta-glucosyltransferase</fullName>
        <ecNumber evidence="4">2.4.1.117</ecNumber>
    </recommendedName>
</protein>
<comment type="caution">
    <text evidence="19">The sequence shown here is derived from an EMBL/GenBank/DDBJ whole genome shotgun (WGS) entry which is preliminary data.</text>
</comment>
<dbReference type="InterPro" id="IPR001680">
    <property type="entry name" value="WD40_rpt"/>
</dbReference>
<feature type="domain" description="Glycosyltransferase 2-like" evidence="18">
    <location>
        <begin position="224"/>
        <end position="291"/>
    </location>
</feature>
<evidence type="ECO:0000256" key="9">
    <source>
        <dbReference type="ARBA" id="ARBA00022737"/>
    </source>
</evidence>
<comment type="pathway">
    <text evidence="2">Protein modification; protein glycosylation.</text>
</comment>
<keyword evidence="7 19" id="KW-0808">Transferase</keyword>
<dbReference type="InterPro" id="IPR036322">
    <property type="entry name" value="WD40_repeat_dom_sf"/>
</dbReference>
<dbReference type="PROSITE" id="PS50082">
    <property type="entry name" value="WD_REPEATS_2"/>
    <property type="match status" value="3"/>
</dbReference>
<dbReference type="InterPro" id="IPR001173">
    <property type="entry name" value="Glyco_trans_2-like"/>
</dbReference>
<evidence type="ECO:0000256" key="15">
    <source>
        <dbReference type="PROSITE-ProRule" id="PRU00221"/>
    </source>
</evidence>
<keyword evidence="9" id="KW-0677">Repeat</keyword>
<dbReference type="InterPro" id="IPR029044">
    <property type="entry name" value="Nucleotide-diphossugar_trans"/>
</dbReference>
<dbReference type="HOGENOM" id="CLU_374353_0_0_1"/>
<evidence type="ECO:0000256" key="14">
    <source>
        <dbReference type="ARBA" id="ARBA00045097"/>
    </source>
</evidence>
<dbReference type="GO" id="GO:0006487">
    <property type="term" value="P:protein N-linked glycosylation"/>
    <property type="evidence" value="ECO:0007669"/>
    <property type="project" value="TreeGrafter"/>
</dbReference>
<feature type="compositionally biased region" description="Basic residues" evidence="16">
    <location>
        <begin position="148"/>
        <end position="161"/>
    </location>
</feature>
<dbReference type="GO" id="GO:0005789">
    <property type="term" value="C:endoplasmic reticulum membrane"/>
    <property type="evidence" value="ECO:0007669"/>
    <property type="project" value="UniProtKB-SubCell"/>
</dbReference>
<dbReference type="GO" id="GO:0004581">
    <property type="term" value="F:dolichyl-phosphate beta-glucosyltransferase activity"/>
    <property type="evidence" value="ECO:0007669"/>
    <property type="project" value="UniProtKB-EC"/>
</dbReference>
<evidence type="ECO:0000256" key="3">
    <source>
        <dbReference type="ARBA" id="ARBA00006739"/>
    </source>
</evidence>
<accession>A0A093UZV7</accession>
<name>A0A093UZV7_TALMA</name>
<comment type="catalytic activity">
    <reaction evidence="14">
        <text>a di-trans,poly-cis-dolichyl phosphate + UDP-alpha-D-glucose = a di-trans,poly-cis-dolichyl beta-D-glucosyl phosphate + UDP</text>
        <dbReference type="Rhea" id="RHEA:15401"/>
        <dbReference type="Rhea" id="RHEA-COMP:19498"/>
        <dbReference type="Rhea" id="RHEA-COMP:19502"/>
        <dbReference type="ChEBI" id="CHEBI:57525"/>
        <dbReference type="ChEBI" id="CHEBI:57683"/>
        <dbReference type="ChEBI" id="CHEBI:58223"/>
        <dbReference type="ChEBI" id="CHEBI:58885"/>
        <dbReference type="EC" id="2.4.1.117"/>
    </reaction>
    <physiologicalReaction direction="left-to-right" evidence="14">
        <dbReference type="Rhea" id="RHEA:15402"/>
    </physiologicalReaction>
</comment>
<evidence type="ECO:0000259" key="18">
    <source>
        <dbReference type="Pfam" id="PF00535"/>
    </source>
</evidence>
<feature type="repeat" description="WD" evidence="15">
    <location>
        <begin position="571"/>
        <end position="609"/>
    </location>
</feature>
<evidence type="ECO:0000256" key="16">
    <source>
        <dbReference type="SAM" id="MobiDB-lite"/>
    </source>
</evidence>